<dbReference type="AlphaFoldDB" id="A0A183D0G7"/>
<proteinExistence type="predicted"/>
<accession>A0A183D0G7</accession>
<dbReference type="EMBL" id="UYRT01003169">
    <property type="protein sequence ID" value="VDK32816.1"/>
    <property type="molecule type" value="Genomic_DNA"/>
</dbReference>
<organism evidence="4">
    <name type="scientific">Gongylonema pulchrum</name>
    <dbReference type="NCBI Taxonomy" id="637853"/>
    <lineage>
        <taxon>Eukaryota</taxon>
        <taxon>Metazoa</taxon>
        <taxon>Ecdysozoa</taxon>
        <taxon>Nematoda</taxon>
        <taxon>Chromadorea</taxon>
        <taxon>Rhabditida</taxon>
        <taxon>Spirurina</taxon>
        <taxon>Spiruromorpha</taxon>
        <taxon>Spiruroidea</taxon>
        <taxon>Gongylonematidae</taxon>
        <taxon>Gongylonema</taxon>
    </lineage>
</organism>
<gene>
    <name evidence="2" type="ORF">GPUH_LOCUS2207</name>
</gene>
<evidence type="ECO:0000313" key="2">
    <source>
        <dbReference type="EMBL" id="VDK32816.1"/>
    </source>
</evidence>
<dbReference type="Proteomes" id="UP000271098">
    <property type="component" value="Unassembled WGS sequence"/>
</dbReference>
<reference evidence="4" key="1">
    <citation type="submission" date="2016-06" db="UniProtKB">
        <authorList>
            <consortium name="WormBaseParasite"/>
        </authorList>
    </citation>
    <scope>IDENTIFICATION</scope>
</reference>
<keyword evidence="3" id="KW-1185">Reference proteome</keyword>
<dbReference type="GO" id="GO:0005525">
    <property type="term" value="F:GTP binding"/>
    <property type="evidence" value="ECO:0007669"/>
    <property type="project" value="InterPro"/>
</dbReference>
<dbReference type="InterPro" id="IPR030379">
    <property type="entry name" value="G_SEPTIN_dom"/>
</dbReference>
<dbReference type="OrthoDB" id="416553at2759"/>
<sequence length="124" mass="14894">MMKKLHDRVNVIPVIAKADTLTESELSHFKKQIIKEIDENNIKLYKFPDTEDDDEKRQFGPLRERFPFAVVGSNQVREINGRRFRVRDYSWGTVEVENLQHNDFIALRDTVIRYYIFNYVMNLR</sequence>
<name>A0A183D0G7_9BILA</name>
<evidence type="ECO:0000313" key="4">
    <source>
        <dbReference type="WBParaSite" id="GPUH_0000221301-mRNA-1"/>
    </source>
</evidence>
<feature type="domain" description="Septin-type G" evidence="1">
    <location>
        <begin position="1"/>
        <end position="124"/>
    </location>
</feature>
<dbReference type="Gene3D" id="3.40.50.300">
    <property type="entry name" value="P-loop containing nucleotide triphosphate hydrolases"/>
    <property type="match status" value="1"/>
</dbReference>
<evidence type="ECO:0000259" key="1">
    <source>
        <dbReference type="PROSITE" id="PS51719"/>
    </source>
</evidence>
<evidence type="ECO:0000313" key="3">
    <source>
        <dbReference type="Proteomes" id="UP000271098"/>
    </source>
</evidence>
<dbReference type="PANTHER" id="PTHR18884">
    <property type="entry name" value="SEPTIN"/>
    <property type="match status" value="1"/>
</dbReference>
<dbReference type="InterPro" id="IPR027417">
    <property type="entry name" value="P-loop_NTPase"/>
</dbReference>
<dbReference type="PROSITE" id="PS51719">
    <property type="entry name" value="G_SEPTIN"/>
    <property type="match status" value="1"/>
</dbReference>
<reference evidence="2 3" key="2">
    <citation type="submission" date="2018-11" db="EMBL/GenBank/DDBJ databases">
        <authorList>
            <consortium name="Pathogen Informatics"/>
        </authorList>
    </citation>
    <scope>NUCLEOTIDE SEQUENCE [LARGE SCALE GENOMIC DNA]</scope>
</reference>
<dbReference type="Pfam" id="PF00735">
    <property type="entry name" value="Septin"/>
    <property type="match status" value="1"/>
</dbReference>
<dbReference type="WBParaSite" id="GPUH_0000221301-mRNA-1">
    <property type="protein sequence ID" value="GPUH_0000221301-mRNA-1"/>
    <property type="gene ID" value="GPUH_0000221301"/>
</dbReference>
<protein>
    <submittedName>
        <fullName evidence="4">Septin-type G domain-containing protein</fullName>
    </submittedName>
</protein>